<dbReference type="InterPro" id="IPR017853">
    <property type="entry name" value="GH"/>
</dbReference>
<dbReference type="Gene3D" id="3.20.20.80">
    <property type="entry name" value="Glycosidases"/>
    <property type="match status" value="1"/>
</dbReference>
<dbReference type="EC" id="3.2.1.86" evidence="2"/>
<accession>A0A139NUU9</accession>
<keyword evidence="2" id="KW-0326">Glycosidase</keyword>
<evidence type="ECO:0000256" key="1">
    <source>
        <dbReference type="RuleBase" id="RU003690"/>
    </source>
</evidence>
<organism evidence="2 3">
    <name type="scientific">Streptococcus oralis</name>
    <dbReference type="NCBI Taxonomy" id="1303"/>
    <lineage>
        <taxon>Bacteria</taxon>
        <taxon>Bacillati</taxon>
        <taxon>Bacillota</taxon>
        <taxon>Bacilli</taxon>
        <taxon>Lactobacillales</taxon>
        <taxon>Streptococcaceae</taxon>
        <taxon>Streptococcus</taxon>
    </lineage>
</organism>
<sequence length="65" mass="7794">MAFYDRLFDELLANGIEPMITISHYETPMGLVEKYGSWRNRKMIDFYLRYTEAIFTRYKDKVSTG</sequence>
<proteinExistence type="inferred from homology"/>
<dbReference type="EMBL" id="LQRI01000202">
    <property type="protein sequence ID" value="KXT79825.1"/>
    <property type="molecule type" value="Genomic_DNA"/>
</dbReference>
<dbReference type="Proteomes" id="UP000070497">
    <property type="component" value="Unassembled WGS sequence"/>
</dbReference>
<reference evidence="2 3" key="1">
    <citation type="submission" date="2016-01" db="EMBL/GenBank/DDBJ databases">
        <title>Highly variable Streptococcus oralis are common among viridans streptococci isolated from primates.</title>
        <authorList>
            <person name="Denapaite D."/>
            <person name="Rieger M."/>
            <person name="Koendgen S."/>
            <person name="Brueckner R."/>
            <person name="Ochigava I."/>
            <person name="Kappeler P."/>
            <person name="Maetz-Rensing K."/>
            <person name="Leendertz F."/>
            <person name="Hakenbeck R."/>
        </authorList>
    </citation>
    <scope>NUCLEOTIDE SEQUENCE [LARGE SCALE GENOMIC DNA]</scope>
    <source>
        <strain evidence="2 3">DD14</strain>
    </source>
</reference>
<protein>
    <submittedName>
        <fullName evidence="2">6-phospho-beta-glucosidase</fullName>
        <ecNumber evidence="2">3.2.1.86</ecNumber>
    </submittedName>
</protein>
<dbReference type="GO" id="GO:0005829">
    <property type="term" value="C:cytosol"/>
    <property type="evidence" value="ECO:0007669"/>
    <property type="project" value="TreeGrafter"/>
</dbReference>
<dbReference type="Pfam" id="PF00232">
    <property type="entry name" value="Glyco_hydro_1"/>
    <property type="match status" value="1"/>
</dbReference>
<dbReference type="PATRIC" id="fig|1303.77.peg.1720"/>
<dbReference type="SUPFAM" id="SSF51445">
    <property type="entry name" value="(Trans)glycosidases"/>
    <property type="match status" value="1"/>
</dbReference>
<evidence type="ECO:0000313" key="3">
    <source>
        <dbReference type="Proteomes" id="UP000070497"/>
    </source>
</evidence>
<name>A0A139NUU9_STROR</name>
<evidence type="ECO:0000313" key="2">
    <source>
        <dbReference type="EMBL" id="KXT79825.1"/>
    </source>
</evidence>
<comment type="similarity">
    <text evidence="1">Belongs to the glycosyl hydrolase 1 family.</text>
</comment>
<dbReference type="PANTHER" id="PTHR10353:SF296">
    <property type="entry name" value="6-PHOSPHO-BETA-GLUCOSIDASE"/>
    <property type="match status" value="1"/>
</dbReference>
<dbReference type="AlphaFoldDB" id="A0A139NUU9"/>
<dbReference type="GO" id="GO:0008706">
    <property type="term" value="F:6-phospho-beta-glucosidase activity"/>
    <property type="evidence" value="ECO:0007669"/>
    <property type="project" value="UniProtKB-EC"/>
</dbReference>
<dbReference type="PANTHER" id="PTHR10353">
    <property type="entry name" value="GLYCOSYL HYDROLASE"/>
    <property type="match status" value="1"/>
</dbReference>
<keyword evidence="2" id="KW-0378">Hydrolase</keyword>
<dbReference type="GO" id="GO:0016052">
    <property type="term" value="P:carbohydrate catabolic process"/>
    <property type="evidence" value="ECO:0007669"/>
    <property type="project" value="TreeGrafter"/>
</dbReference>
<dbReference type="InterPro" id="IPR001360">
    <property type="entry name" value="Glyco_hydro_1"/>
</dbReference>
<comment type="caution">
    <text evidence="2">The sequence shown here is derived from an EMBL/GenBank/DDBJ whole genome shotgun (WGS) entry which is preliminary data.</text>
</comment>
<gene>
    <name evidence="2" type="ORF">SORDD14_01549</name>
</gene>